<comment type="caution">
    <text evidence="2">The sequence shown here is derived from an EMBL/GenBank/DDBJ whole genome shotgun (WGS) entry which is preliminary data.</text>
</comment>
<dbReference type="AlphaFoldDB" id="A0A317CCB9"/>
<dbReference type="Proteomes" id="UP000245506">
    <property type="component" value="Unassembled WGS sequence"/>
</dbReference>
<gene>
    <name evidence="2" type="ORF">DKT75_09380</name>
</gene>
<protein>
    <submittedName>
        <fullName evidence="2">Uncharacterized protein</fullName>
    </submittedName>
</protein>
<keyword evidence="3" id="KW-1185">Reference proteome</keyword>
<feature type="signal peptide" evidence="1">
    <location>
        <begin position="1"/>
        <end position="23"/>
    </location>
</feature>
<proteinExistence type="predicted"/>
<feature type="chain" id="PRO_5016240897" evidence="1">
    <location>
        <begin position="24"/>
        <end position="97"/>
    </location>
</feature>
<sequence>MMKKGMFYLLPLLALTQIGASNATLQVGKDSLLTVKVPMIGTVVEHHGKDSPIVMNTLPRPLSGRNRIARGSLIASKPRAGRNVRRIAHGKKLLKRR</sequence>
<evidence type="ECO:0000313" key="3">
    <source>
        <dbReference type="Proteomes" id="UP000245506"/>
    </source>
</evidence>
<reference evidence="2 3" key="1">
    <citation type="submission" date="2018-05" db="EMBL/GenBank/DDBJ databases">
        <title>Leucothrix arctica sp. nov., isolated from Arctic seawater.</title>
        <authorList>
            <person name="Choi A."/>
            <person name="Baek K."/>
        </authorList>
    </citation>
    <scope>NUCLEOTIDE SEQUENCE [LARGE SCALE GENOMIC DNA]</scope>
    <source>
        <strain evidence="2 3">IMCC9719</strain>
    </source>
</reference>
<dbReference type="RefSeq" id="WP_109823168.1">
    <property type="nucleotide sequence ID" value="NZ_QGKL01000029.1"/>
</dbReference>
<evidence type="ECO:0000313" key="2">
    <source>
        <dbReference type="EMBL" id="PWQ96196.1"/>
    </source>
</evidence>
<organism evidence="2 3">
    <name type="scientific">Leucothrix arctica</name>
    <dbReference type="NCBI Taxonomy" id="1481894"/>
    <lineage>
        <taxon>Bacteria</taxon>
        <taxon>Pseudomonadati</taxon>
        <taxon>Pseudomonadota</taxon>
        <taxon>Gammaproteobacteria</taxon>
        <taxon>Thiotrichales</taxon>
        <taxon>Thiotrichaceae</taxon>
        <taxon>Leucothrix</taxon>
    </lineage>
</organism>
<dbReference type="EMBL" id="QGKL01000029">
    <property type="protein sequence ID" value="PWQ96196.1"/>
    <property type="molecule type" value="Genomic_DNA"/>
</dbReference>
<accession>A0A317CCB9</accession>
<name>A0A317CCB9_9GAMM</name>
<keyword evidence="1" id="KW-0732">Signal</keyword>
<evidence type="ECO:0000256" key="1">
    <source>
        <dbReference type="SAM" id="SignalP"/>
    </source>
</evidence>